<keyword evidence="1" id="KW-0479">Metal-binding</keyword>
<evidence type="ECO:0000256" key="4">
    <source>
        <dbReference type="ARBA" id="ARBA00025742"/>
    </source>
</evidence>
<dbReference type="GO" id="GO:0046872">
    <property type="term" value="F:metal ion binding"/>
    <property type="evidence" value="ECO:0007669"/>
    <property type="project" value="UniProtKB-KW"/>
</dbReference>
<dbReference type="PANTHER" id="PTHR42988:SF2">
    <property type="entry name" value="CYCLIC NUCLEOTIDE PHOSPHODIESTERASE CBUA0032-RELATED"/>
    <property type="match status" value="1"/>
</dbReference>
<dbReference type="Gene3D" id="3.60.21.10">
    <property type="match status" value="1"/>
</dbReference>
<proteinExistence type="inferred from homology"/>
<dbReference type="InterPro" id="IPR050884">
    <property type="entry name" value="CNP_phosphodiesterase-III"/>
</dbReference>
<reference evidence="9 10" key="1">
    <citation type="journal article" date="2019" name="Nat. Med.">
        <title>A library of human gut bacterial isolates paired with longitudinal multiomics data enables mechanistic microbiome research.</title>
        <authorList>
            <person name="Poyet M."/>
            <person name="Groussin M."/>
            <person name="Gibbons S.M."/>
            <person name="Avila-Pacheco J."/>
            <person name="Jiang X."/>
            <person name="Kearney S.M."/>
            <person name="Perrotta A.R."/>
            <person name="Berdy B."/>
            <person name="Zhao S."/>
            <person name="Lieberman T.D."/>
            <person name="Swanson P.K."/>
            <person name="Smith M."/>
            <person name="Roesemann S."/>
            <person name="Alexander J.E."/>
            <person name="Rich S.A."/>
            <person name="Livny J."/>
            <person name="Vlamakis H."/>
            <person name="Clish C."/>
            <person name="Bullock K."/>
            <person name="Deik A."/>
            <person name="Scott J."/>
            <person name="Pierce K.A."/>
            <person name="Xavier R.J."/>
            <person name="Alm E.J."/>
        </authorList>
    </citation>
    <scope>NUCLEOTIDE SEQUENCE [LARGE SCALE GENOMIC DNA]</scope>
    <source>
        <strain evidence="7 9">BIOML-A4</strain>
        <strain evidence="8 10">BIOML-A5</strain>
    </source>
</reference>
<dbReference type="AlphaFoldDB" id="A0A6N7S8J5"/>
<dbReference type="InterPro" id="IPR029052">
    <property type="entry name" value="Metallo-depent_PP-like"/>
</dbReference>
<evidence type="ECO:0000259" key="5">
    <source>
        <dbReference type="Pfam" id="PF00149"/>
    </source>
</evidence>
<evidence type="ECO:0000256" key="1">
    <source>
        <dbReference type="ARBA" id="ARBA00022723"/>
    </source>
</evidence>
<dbReference type="Pfam" id="PF17839">
    <property type="entry name" value="CNP_C_terminal"/>
    <property type="match status" value="1"/>
</dbReference>
<dbReference type="Proteomes" id="UP000433575">
    <property type="component" value="Unassembled WGS sequence"/>
</dbReference>
<name>A0A6N7S8J5_9FIRM</name>
<feature type="domain" description="Calcineurin-like phosphoesterase" evidence="5">
    <location>
        <begin position="71"/>
        <end position="305"/>
    </location>
</feature>
<comment type="similarity">
    <text evidence="4">Belongs to the cyclic nucleotide phosphodiesterase class-III family.</text>
</comment>
<evidence type="ECO:0000313" key="7">
    <source>
        <dbReference type="EMBL" id="MSA90203.1"/>
    </source>
</evidence>
<dbReference type="Proteomes" id="UP000480929">
    <property type="component" value="Unassembled WGS sequence"/>
</dbReference>
<keyword evidence="10" id="KW-1185">Reference proteome</keyword>
<evidence type="ECO:0000313" key="8">
    <source>
        <dbReference type="EMBL" id="MSC33933.1"/>
    </source>
</evidence>
<dbReference type="SUPFAM" id="SSF56300">
    <property type="entry name" value="Metallo-dependent phosphatases"/>
    <property type="match status" value="1"/>
</dbReference>
<organism evidence="7 9">
    <name type="scientific">Holdemania massiliensis</name>
    <dbReference type="NCBI Taxonomy" id="1468449"/>
    <lineage>
        <taxon>Bacteria</taxon>
        <taxon>Bacillati</taxon>
        <taxon>Bacillota</taxon>
        <taxon>Erysipelotrichia</taxon>
        <taxon>Erysipelotrichales</taxon>
        <taxon>Erysipelotrichaceae</taxon>
        <taxon>Holdemania</taxon>
    </lineage>
</organism>
<dbReference type="EMBL" id="WKPI01000024">
    <property type="protein sequence ID" value="MSC33933.1"/>
    <property type="molecule type" value="Genomic_DNA"/>
</dbReference>
<evidence type="ECO:0000259" key="6">
    <source>
        <dbReference type="Pfam" id="PF17839"/>
    </source>
</evidence>
<accession>A0A6N7S8J5</accession>
<evidence type="ECO:0000256" key="2">
    <source>
        <dbReference type="ARBA" id="ARBA00022801"/>
    </source>
</evidence>
<protein>
    <recommendedName>
        <fullName evidence="11">Metallophosphoesterase</fullName>
    </recommendedName>
</protein>
<comment type="caution">
    <text evidence="7">The sequence shown here is derived from an EMBL/GenBank/DDBJ whole genome shotgun (WGS) entry which is preliminary data.</text>
</comment>
<dbReference type="GO" id="GO:0016787">
    <property type="term" value="F:hydrolase activity"/>
    <property type="evidence" value="ECO:0007669"/>
    <property type="project" value="UniProtKB-KW"/>
</dbReference>
<evidence type="ECO:0000256" key="3">
    <source>
        <dbReference type="ARBA" id="ARBA00023004"/>
    </source>
</evidence>
<gene>
    <name evidence="8" type="ORF">GKD88_12465</name>
    <name evidence="7" type="ORF">GKE08_12795</name>
</gene>
<dbReference type="OrthoDB" id="2036332at2"/>
<evidence type="ECO:0008006" key="11">
    <source>
        <dbReference type="Google" id="ProtNLM"/>
    </source>
</evidence>
<keyword evidence="3" id="KW-0408">Iron</keyword>
<evidence type="ECO:0000313" key="10">
    <source>
        <dbReference type="Proteomes" id="UP000480929"/>
    </source>
</evidence>
<dbReference type="EMBL" id="WKPJ01000022">
    <property type="protein sequence ID" value="MSA90203.1"/>
    <property type="molecule type" value="Genomic_DNA"/>
</dbReference>
<dbReference type="InterPro" id="IPR004843">
    <property type="entry name" value="Calcineurin-like_PHP"/>
</dbReference>
<evidence type="ECO:0000313" key="9">
    <source>
        <dbReference type="Proteomes" id="UP000433575"/>
    </source>
</evidence>
<feature type="domain" description="Cyclic nucleotide phosphodiesterase C-terminal" evidence="6">
    <location>
        <begin position="356"/>
        <end position="438"/>
    </location>
</feature>
<dbReference type="PANTHER" id="PTHR42988">
    <property type="entry name" value="PHOSPHOHYDROLASE"/>
    <property type="match status" value="1"/>
</dbReference>
<keyword evidence="2" id="KW-0378">Hydrolase</keyword>
<dbReference type="Pfam" id="PF00149">
    <property type="entry name" value="Metallophos"/>
    <property type="match status" value="1"/>
</dbReference>
<dbReference type="InterPro" id="IPR040869">
    <property type="entry name" value="CNP_C"/>
</dbReference>
<sequence>MDWRRWNRGGRLTDISRSGFKTESRIKARWRSSKERRQTMRGIGKIGLMFSLLLASGCAESTLPSAAQPLTLVIATDLHYLAPELHDQGERFQRLIEESDGKLTAESESIVDQFIQKMLLKKPQTVILSGDLTFNGEKLSHQKLAQKLRRLTEAGIDVWVIPGNHDLNNSAAASFSQDQARRVESVSAAEFSAIYQNLTNRKAISQDPNSLSCLVPIAEDLMLLLLDANSEAVAGTISEPTQQWIQAQLEQAQAEKQTIISVSHQNLTKHTTLFSSGFTIQNADEVRALLKVADVRVHFSGHMHIQHIQKQEGITDIATSSLSVSPLQYGLITLDEDRTLHYQTQRLDDPELKAKAKQGFEQTTRRQVQRDLTDVTLPPQEKAAMIELAVMMNNEIFDGTLADNSAAILQDPAWLLWKNQAGSLFFSQYLQAMVEEAQPNQNEITLALR</sequence>